<feature type="compositionally biased region" description="Basic residues" evidence="6">
    <location>
        <begin position="310"/>
        <end position="320"/>
    </location>
</feature>
<dbReference type="SUPFAM" id="SSF48431">
    <property type="entry name" value="Lipovitellin-phosvitin complex, superhelical domain"/>
    <property type="match status" value="1"/>
</dbReference>
<evidence type="ECO:0000256" key="5">
    <source>
        <dbReference type="PROSITE-ProRule" id="PRU00557"/>
    </source>
</evidence>
<dbReference type="InterPro" id="IPR011030">
    <property type="entry name" value="Lipovitellin_superhlx_dom"/>
</dbReference>
<evidence type="ECO:0000256" key="6">
    <source>
        <dbReference type="SAM" id="MobiDB-lite"/>
    </source>
</evidence>
<evidence type="ECO:0000256" key="2">
    <source>
        <dbReference type="ARBA" id="ARBA00022761"/>
    </source>
</evidence>
<feature type="disulfide bond" evidence="5">
    <location>
        <begin position="233"/>
        <end position="236"/>
    </location>
</feature>
<dbReference type="PANTHER" id="PTHR23345">
    <property type="entry name" value="VITELLOGENIN-RELATED"/>
    <property type="match status" value="1"/>
</dbReference>
<name>A0A0C4Y3Z7_PINMG</name>
<dbReference type="PANTHER" id="PTHR23345:SF15">
    <property type="entry name" value="VITELLOGENIN 1-RELATED"/>
    <property type="match status" value="1"/>
</dbReference>
<keyword evidence="3 5" id="KW-1015">Disulfide bond</keyword>
<proteinExistence type="evidence at transcript level"/>
<dbReference type="Pfam" id="PF01347">
    <property type="entry name" value="Vitellogenin_N"/>
    <property type="match status" value="1"/>
</dbReference>
<evidence type="ECO:0000256" key="7">
    <source>
        <dbReference type="SAM" id="SignalP"/>
    </source>
</evidence>
<sequence>MSMWLHWATLLTLAASQSPLETSYTPGKEYLYEYETQIVTGIPGGSKIYSGLKLKAQLKFQLKSAPDVLAQLEKIVFLKINDPIEYADPTKEKVPDDAFRAITEPEAEKMRMDLQKPIKFKYNEGEVTDFETEADDPEYSVNMKRGLLSVFQLNLDGRKSTQPPLSDPSTPVPYNQYTVMEPSVSGECETFYKVTTSPSPDGTPAFKISKVRNYEVCLERPRLTRSMFSGMTCAQCEQDKSEPLKAATEVRYYLRGTPKQYLIQSAVSESRYIFTMYSDQGGNAATFVNQTLYLTDTKSIQRPITLSTTPRKHSRGLKTKLPRDLPQPTSRGPPSPSPTSPPSKQRLSPEEHMRIKTKILKQLDALAVFSSPDVKEEAGPTLIELAKEMMKADFSILEDVYKVIKSRPMPRMSLLRKAYFDLLPALGTYDSVEMLAKLMETKEMGHSEAAVSFNVLAVSAQPDAATAKTMLNVLRRKDTISDRELKRSALLSLGAVGHRIIEEANKKIKDIKGKERLLQRLSTGTRQHTSVQEIRSQLQELSKKKRQ</sequence>
<dbReference type="InterPro" id="IPR015819">
    <property type="entry name" value="Lipid_transp_b-sht_shell"/>
</dbReference>
<dbReference type="GO" id="GO:0005319">
    <property type="term" value="F:lipid transporter activity"/>
    <property type="evidence" value="ECO:0007669"/>
    <property type="project" value="InterPro"/>
</dbReference>
<keyword evidence="1 7" id="KW-0732">Signal</keyword>
<keyword evidence="2" id="KW-0758">Storage protein</keyword>
<evidence type="ECO:0000256" key="1">
    <source>
        <dbReference type="ARBA" id="ARBA00022729"/>
    </source>
</evidence>
<accession>A0A0C4Y3Z7</accession>
<comment type="caution">
    <text evidence="5">Lacks conserved residue(s) required for the propagation of feature annotation.</text>
</comment>
<evidence type="ECO:0000313" key="9">
    <source>
        <dbReference type="EMBL" id="AJF48835.1"/>
    </source>
</evidence>
<feature type="non-terminal residue" evidence="9">
    <location>
        <position position="547"/>
    </location>
</feature>
<protein>
    <submittedName>
        <fullName evidence="9">Vitellogenin-6 mRNA</fullName>
    </submittedName>
</protein>
<feature type="region of interest" description="Disordered" evidence="6">
    <location>
        <begin position="304"/>
        <end position="350"/>
    </location>
</feature>
<evidence type="ECO:0000256" key="3">
    <source>
        <dbReference type="ARBA" id="ARBA00023157"/>
    </source>
</evidence>
<feature type="signal peptide" evidence="7">
    <location>
        <begin position="1"/>
        <end position="16"/>
    </location>
</feature>
<evidence type="ECO:0000256" key="4">
    <source>
        <dbReference type="ARBA" id="ARBA00023180"/>
    </source>
</evidence>
<keyword evidence="4" id="KW-0325">Glycoprotein</keyword>
<dbReference type="PROSITE" id="PS51211">
    <property type="entry name" value="VITELLOGENIN"/>
    <property type="match status" value="1"/>
</dbReference>
<dbReference type="InterPro" id="IPR050733">
    <property type="entry name" value="Vitellogenin/Apolipophorin"/>
</dbReference>
<feature type="compositionally biased region" description="Pro residues" evidence="6">
    <location>
        <begin position="331"/>
        <end position="341"/>
    </location>
</feature>
<dbReference type="InterPro" id="IPR001747">
    <property type="entry name" value="Vitellogenin_N"/>
</dbReference>
<dbReference type="EMBL" id="KM874283">
    <property type="protein sequence ID" value="AJF48835.1"/>
    <property type="molecule type" value="mRNA"/>
</dbReference>
<evidence type="ECO:0000259" key="8">
    <source>
        <dbReference type="PROSITE" id="PS51211"/>
    </source>
</evidence>
<feature type="domain" description="Vitellogenin" evidence="8">
    <location>
        <begin position="24"/>
        <end position="547"/>
    </location>
</feature>
<dbReference type="AlphaFoldDB" id="A0A0C4Y3Z7"/>
<dbReference type="InterPro" id="IPR015816">
    <property type="entry name" value="Vitellinogen_b-sht_N"/>
</dbReference>
<reference evidence="9" key="1">
    <citation type="journal article" date="2014" name="BMC Genomics">
        <title>Gonad transcriptome analysis of pearl oyster Pinctada margaritifera: identification of potential sex differentiation and sex determining genes.</title>
        <authorList>
            <person name="Teaniniuraitemoana V."/>
            <person name="Huvet A."/>
            <person name="Levy P."/>
            <person name="Klopp C."/>
            <person name="Lhuillier E."/>
            <person name="Gaertner-Mazouni N."/>
            <person name="Gueguen Y."/>
            <person name="Le Moullac G."/>
        </authorList>
    </citation>
    <scope>NUCLEOTIDE SEQUENCE</scope>
</reference>
<dbReference type="SUPFAM" id="SSF56968">
    <property type="entry name" value="Lipovitellin-phosvitin complex, beta-sheet shell regions"/>
    <property type="match status" value="1"/>
</dbReference>
<dbReference type="Gene3D" id="2.30.230.10">
    <property type="entry name" value="Lipovitellin, beta-sheet shell regions, chain A"/>
    <property type="match status" value="1"/>
</dbReference>
<dbReference type="SMART" id="SM00638">
    <property type="entry name" value="LPD_N"/>
    <property type="match status" value="1"/>
</dbReference>
<organism evidence="9">
    <name type="scientific">Margaritifera margaritifera</name>
    <name type="common">Freshwater pearl mussel</name>
    <dbReference type="NCBI Taxonomy" id="102329"/>
    <lineage>
        <taxon>Eukaryota</taxon>
        <taxon>Metazoa</taxon>
        <taxon>Spiralia</taxon>
        <taxon>Lophotrochozoa</taxon>
        <taxon>Mollusca</taxon>
        <taxon>Bivalvia</taxon>
        <taxon>Autobranchia</taxon>
        <taxon>Pteriomorphia</taxon>
        <taxon>Pterioida</taxon>
        <taxon>Pterioidea</taxon>
        <taxon>Pteriidae</taxon>
        <taxon>Pinctada</taxon>
    </lineage>
</organism>
<dbReference type="Gene3D" id="1.25.10.20">
    <property type="entry name" value="Vitellinogen, superhelical"/>
    <property type="match status" value="1"/>
</dbReference>
<feature type="chain" id="PRO_5002173565" evidence="7">
    <location>
        <begin position="17"/>
        <end position="547"/>
    </location>
</feature>